<dbReference type="PROSITE" id="PS00028">
    <property type="entry name" value="ZINC_FINGER_C2H2_1"/>
    <property type="match status" value="2"/>
</dbReference>
<organism evidence="10 11">
    <name type="scientific">Jatropha curcas</name>
    <name type="common">Barbados nut</name>
    <dbReference type="NCBI Taxonomy" id="180498"/>
    <lineage>
        <taxon>Eukaryota</taxon>
        <taxon>Viridiplantae</taxon>
        <taxon>Streptophyta</taxon>
        <taxon>Embryophyta</taxon>
        <taxon>Tracheophyta</taxon>
        <taxon>Spermatophyta</taxon>
        <taxon>Magnoliopsida</taxon>
        <taxon>eudicotyledons</taxon>
        <taxon>Gunneridae</taxon>
        <taxon>Pentapetalae</taxon>
        <taxon>rosids</taxon>
        <taxon>fabids</taxon>
        <taxon>Malpighiales</taxon>
        <taxon>Euphorbiaceae</taxon>
        <taxon>Crotonoideae</taxon>
        <taxon>Jatropheae</taxon>
        <taxon>Jatropha</taxon>
    </lineage>
</organism>
<keyword evidence="6" id="KW-0479">Metal-binding</keyword>
<keyword evidence="6" id="KW-0862">Zinc</keyword>
<keyword evidence="4" id="KW-0804">Transcription</keyword>
<feature type="domain" description="C2H2-type" evidence="8">
    <location>
        <begin position="455"/>
        <end position="483"/>
    </location>
</feature>
<accession>A0A067LA57</accession>
<dbReference type="InterPro" id="IPR001739">
    <property type="entry name" value="Methyl_CpG_DNA-bd"/>
</dbReference>
<evidence type="ECO:0000256" key="3">
    <source>
        <dbReference type="ARBA" id="ARBA00023125"/>
    </source>
</evidence>
<name>A0A067LA57_JATCU</name>
<feature type="domain" description="C2H2-type" evidence="8">
    <location>
        <begin position="502"/>
        <end position="529"/>
    </location>
</feature>
<evidence type="ECO:0000259" key="9">
    <source>
        <dbReference type="PROSITE" id="PS50982"/>
    </source>
</evidence>
<proteinExistence type="predicted"/>
<evidence type="ECO:0008006" key="12">
    <source>
        <dbReference type="Google" id="ProtNLM"/>
    </source>
</evidence>
<sequence length="1326" mass="147035">MASASASASFDSSASNHHRNLNHLPTESLPLIDLNLLSQSELLSLSLCCSSSSSVHHYQNDTDVATPKIDRSIFNESAGSRKQTFSRLRLAHRNNPQFSPSPSIRTPGPYQTTEQVLDEEDSQIISLLKSLFGANLDNNDNDINLVSVPIQYNESLEFLDFPSTRNEPLQNVPITSFADYSGESEIKQSIGIANADSTTTKKRKRGRPRKNESNFYGNNNNNNNLNYPIENESKQIETKTIVVDDNLSMEMEKEKPKEKGEVVMMDSNGMAVDFVALAGVEDPFWEELSRRTMGMHTEDQLLGFLQGLEGEWVSNRRKKKIVNASLLGNVLPSGWKLMLCIKKKAGYFWIACRRYISPNGQQFMSCKEVSSYLLSLYGLQDANQSNFGHIDGNFQLTDRISSENAADVTLKVDKTGDDIACCLALPVTSKSVEHENQASSVNEGIPEQVQSVGKYKCHKCTMAFDEPDNLLQHLLSSHQRAPKRLRHAMAMNEEVIIKNGKYECQFCHKPFEERHRYNGHLGNHIKDYFKRIEASGGAMTIQRSTVPQSVGTYHDVLKIQESIRINMGSIAINSDIKTKDVISSAFLEGKEKENTTVKSCCDKQDMFYSMNNDKEDKVTEVNDVIAVEINVFPGAESASLYNENDSIPKPSGETNFFQCATDTINTFGAQEEGSLPAVGRDRTFAVDNNEDQVCTSLKEDHSQERGSDSCSLSLNSVEKEVDGTKDISVSSTINGMKIDEKVFLGKEKLRTGFSNDCLAKEDVANNIKEQRSCEGSLVIPSRIDQKNGPVDNAHLLSNSTVVENTHDRGSKGGLLSSLGEKTCVSNDKVNQVFTSTVNKSKFDKSVMSRNSAQKICLESNNMLAMEDPGILSELENISGSHSVVPSWKEQMCSFGNNASGTSICTRKKHCQENESEVIQLNLFGSENITMKVSNATMAVPNQNKVPLSKNSECCEDVDVVAGHATDIDLERTCNNLPVRSSNELTFASKDGGVLNGTSKNLMQDRISESSLHEPSCDGHAHDNENSMNKVSYIIMDQHKHKQFKSSCDVGPNIAFDNSHTEQHVDVVKSTTQESCSKDSSLVISGNQQKFDVEDNLTGLYTSTLNEQKSPAKNLLSLSKSEQVWSVENNSSRDLTGRVQEESALDYLNPREKESLMGFSTYAQNENALSGFMWRTDEQNDPLSSFADTSSQLVHSSSYFPTYDVMSDKGESELFGEKFNGTTGFDGVRSSGMENMEYNFMTSHSVGSKVFSYNAEITQGLDSSVWLEKEALPLLPKIASKRHTPALCVWCRNEFHYEALESEAQIGSMGFTCATCKAKFSGQFNLM</sequence>
<dbReference type="InterPro" id="IPR016177">
    <property type="entry name" value="DNA-bd_dom_sf"/>
</dbReference>
<dbReference type="PROSITE" id="PS50982">
    <property type="entry name" value="MBD"/>
    <property type="match status" value="1"/>
</dbReference>
<keyword evidence="11" id="KW-1185">Reference proteome</keyword>
<dbReference type="GO" id="GO:0003677">
    <property type="term" value="F:DNA binding"/>
    <property type="evidence" value="ECO:0007669"/>
    <property type="project" value="UniProtKB-KW"/>
</dbReference>
<dbReference type="PROSITE" id="PS50157">
    <property type="entry name" value="ZINC_FINGER_C2H2_2"/>
    <property type="match status" value="2"/>
</dbReference>
<dbReference type="EMBL" id="KK914318">
    <property type="protein sequence ID" value="KDP41390.1"/>
    <property type="molecule type" value="Genomic_DNA"/>
</dbReference>
<comment type="subcellular location">
    <subcellularLocation>
        <location evidence="1">Nucleus</location>
    </subcellularLocation>
</comment>
<dbReference type="PANTHER" id="PTHR37701:SF13">
    <property type="entry name" value="C2H2-TYPE DOMAIN-CONTAINING PROTEIN"/>
    <property type="match status" value="1"/>
</dbReference>
<evidence type="ECO:0000256" key="7">
    <source>
        <dbReference type="SAM" id="MobiDB-lite"/>
    </source>
</evidence>
<dbReference type="GO" id="GO:0005634">
    <property type="term" value="C:nucleus"/>
    <property type="evidence" value="ECO:0007669"/>
    <property type="project" value="UniProtKB-SubCell"/>
</dbReference>
<evidence type="ECO:0000313" key="11">
    <source>
        <dbReference type="Proteomes" id="UP000027138"/>
    </source>
</evidence>
<feature type="compositionally biased region" description="Low complexity" evidence="7">
    <location>
        <begin position="213"/>
        <end position="228"/>
    </location>
</feature>
<feature type="region of interest" description="Disordered" evidence="7">
    <location>
        <begin position="192"/>
        <end position="228"/>
    </location>
</feature>
<keyword evidence="5" id="KW-0539">Nucleus</keyword>
<dbReference type="SMART" id="SM00355">
    <property type="entry name" value="ZnF_C2H2"/>
    <property type="match status" value="2"/>
</dbReference>
<dbReference type="Gene3D" id="3.30.160.60">
    <property type="entry name" value="Classic Zinc Finger"/>
    <property type="match status" value="1"/>
</dbReference>
<evidence type="ECO:0000256" key="1">
    <source>
        <dbReference type="ARBA" id="ARBA00004123"/>
    </source>
</evidence>
<evidence type="ECO:0000313" key="10">
    <source>
        <dbReference type="EMBL" id="KDP41390.1"/>
    </source>
</evidence>
<dbReference type="Proteomes" id="UP000027138">
    <property type="component" value="Unassembled WGS sequence"/>
</dbReference>
<protein>
    <recommendedName>
        <fullName evidence="12">C2H2-type domain-containing protein</fullName>
    </recommendedName>
</protein>
<gene>
    <name evidence="10" type="ORF">JCGZ_15797</name>
</gene>
<evidence type="ECO:0000256" key="2">
    <source>
        <dbReference type="ARBA" id="ARBA00023015"/>
    </source>
</evidence>
<dbReference type="InterPro" id="IPR013087">
    <property type="entry name" value="Znf_C2H2_type"/>
</dbReference>
<reference evidence="10 11" key="1">
    <citation type="journal article" date="2014" name="PLoS ONE">
        <title>Global Analysis of Gene Expression Profiles in Physic Nut (Jatropha curcas L.) Seedlings Exposed to Salt Stress.</title>
        <authorList>
            <person name="Zhang L."/>
            <person name="Zhang C."/>
            <person name="Wu P."/>
            <person name="Chen Y."/>
            <person name="Li M."/>
            <person name="Jiang H."/>
            <person name="Wu G."/>
        </authorList>
    </citation>
    <scope>NUCLEOTIDE SEQUENCE [LARGE SCALE GENOMIC DNA]</scope>
    <source>
        <strain evidence="11">cv. GZQX0401</strain>
        <tissue evidence="10">Young leaves</tissue>
    </source>
</reference>
<evidence type="ECO:0000256" key="5">
    <source>
        <dbReference type="ARBA" id="ARBA00023242"/>
    </source>
</evidence>
<evidence type="ECO:0000256" key="4">
    <source>
        <dbReference type="ARBA" id="ARBA00023163"/>
    </source>
</evidence>
<keyword evidence="2" id="KW-0805">Transcription regulation</keyword>
<dbReference type="STRING" id="180498.A0A067LA57"/>
<dbReference type="OrthoDB" id="1675150at2759"/>
<feature type="domain" description="MBD" evidence="9">
    <location>
        <begin position="321"/>
        <end position="401"/>
    </location>
</feature>
<dbReference type="PANTHER" id="PTHR37701">
    <property type="entry name" value="METHYL-CPG-BINDING DOMAIN-CONTAINING PROTEIN 8"/>
    <property type="match status" value="1"/>
</dbReference>
<dbReference type="GO" id="GO:0008270">
    <property type="term" value="F:zinc ion binding"/>
    <property type="evidence" value="ECO:0007669"/>
    <property type="project" value="UniProtKB-KW"/>
</dbReference>
<keyword evidence="6" id="KW-0863">Zinc-finger</keyword>
<keyword evidence="3" id="KW-0238">DNA-binding</keyword>
<evidence type="ECO:0000259" key="8">
    <source>
        <dbReference type="PROSITE" id="PS50157"/>
    </source>
</evidence>
<dbReference type="Pfam" id="PF01429">
    <property type="entry name" value="MBD"/>
    <property type="match status" value="1"/>
</dbReference>
<dbReference type="InterPro" id="IPR037472">
    <property type="entry name" value="MBD8"/>
</dbReference>
<dbReference type="SUPFAM" id="SSF54171">
    <property type="entry name" value="DNA-binding domain"/>
    <property type="match status" value="1"/>
</dbReference>
<evidence type="ECO:0000256" key="6">
    <source>
        <dbReference type="PROSITE-ProRule" id="PRU00042"/>
    </source>
</evidence>